<keyword evidence="3" id="KW-1185">Reference proteome</keyword>
<reference evidence="3" key="1">
    <citation type="submission" date="2016-10" db="EMBL/GenBank/DDBJ databases">
        <authorList>
            <person name="Varghese N."/>
            <person name="Submissions S."/>
        </authorList>
    </citation>
    <scope>NUCLEOTIDE SEQUENCE [LARGE SCALE GENOMIC DNA]</scope>
    <source>
        <strain evidence="3">DSM 16471</strain>
    </source>
</reference>
<dbReference type="InterPro" id="IPR006680">
    <property type="entry name" value="Amidohydro-rel"/>
</dbReference>
<dbReference type="InterPro" id="IPR032466">
    <property type="entry name" value="Metal_Hydrolase"/>
</dbReference>
<sequence length="323" mass="37626">MKIDAHIHYNSTKTNLLEYGVKKDIGYLSIVTDVPGFPSVDDQLKTVVNLKKAYGDYLNFTTTFSCRAWGSQKWLETSLNTIKKSLDMGAIGVKIWKNIGMSIQDKNGHYVMIDHPSFEPIFKYLEENDVVVLGHNGEPRNCWLPMDEMTVESDRDYFAAHPEYHMYLHPEIPDYDQQLEARNKVLKRHPKLRFVGLHLASLEWDVAKVAAWLDYHPLAMVDLAERICHLQYQTLTHWQKVYDFFINYQDRIIYGTDFIMHHDQEVSGLNAYLDDRYQLDWDFFAKDNTMTAPEVKGTFKGLGLPPSVLQKIYTTNAKNTYRI</sequence>
<dbReference type="STRING" id="228957.SAMN04488008_10141"/>
<dbReference type="SUPFAM" id="SSF51556">
    <property type="entry name" value="Metallo-dependent hydrolases"/>
    <property type="match status" value="1"/>
</dbReference>
<accession>A0A1H7F307</accession>
<keyword evidence="2" id="KW-0378">Hydrolase</keyword>
<proteinExistence type="predicted"/>
<gene>
    <name evidence="2" type="ORF">SAMN04488008_10141</name>
</gene>
<dbReference type="RefSeq" id="WP_091618563.1">
    <property type="nucleotide sequence ID" value="NZ_FNZN01000001.1"/>
</dbReference>
<organism evidence="2 3">
    <name type="scientific">Maribacter orientalis</name>
    <dbReference type="NCBI Taxonomy" id="228957"/>
    <lineage>
        <taxon>Bacteria</taxon>
        <taxon>Pseudomonadati</taxon>
        <taxon>Bacteroidota</taxon>
        <taxon>Flavobacteriia</taxon>
        <taxon>Flavobacteriales</taxon>
        <taxon>Flavobacteriaceae</taxon>
        <taxon>Maribacter</taxon>
    </lineage>
</organism>
<feature type="domain" description="Amidohydrolase-related" evidence="1">
    <location>
        <begin position="74"/>
        <end position="323"/>
    </location>
</feature>
<dbReference type="Proteomes" id="UP000198990">
    <property type="component" value="Unassembled WGS sequence"/>
</dbReference>
<dbReference type="Pfam" id="PF04909">
    <property type="entry name" value="Amidohydro_2"/>
    <property type="match status" value="1"/>
</dbReference>
<dbReference type="GO" id="GO:0016787">
    <property type="term" value="F:hydrolase activity"/>
    <property type="evidence" value="ECO:0007669"/>
    <property type="project" value="UniProtKB-KW"/>
</dbReference>
<name>A0A1H7F307_9FLAO</name>
<dbReference type="Gene3D" id="3.20.20.140">
    <property type="entry name" value="Metal-dependent hydrolases"/>
    <property type="match status" value="1"/>
</dbReference>
<evidence type="ECO:0000313" key="2">
    <source>
        <dbReference type="EMBL" id="SEK20368.1"/>
    </source>
</evidence>
<dbReference type="AlphaFoldDB" id="A0A1H7F307"/>
<dbReference type="OrthoDB" id="644687at2"/>
<evidence type="ECO:0000313" key="3">
    <source>
        <dbReference type="Proteomes" id="UP000198990"/>
    </source>
</evidence>
<protein>
    <submittedName>
        <fullName evidence="2">Amidohydrolase</fullName>
    </submittedName>
</protein>
<dbReference type="EMBL" id="FNZN01000001">
    <property type="protein sequence ID" value="SEK20368.1"/>
    <property type="molecule type" value="Genomic_DNA"/>
</dbReference>
<evidence type="ECO:0000259" key="1">
    <source>
        <dbReference type="Pfam" id="PF04909"/>
    </source>
</evidence>